<comment type="caution">
    <text evidence="1">The sequence shown here is derived from an EMBL/GenBank/DDBJ whole genome shotgun (WGS) entry which is preliminary data.</text>
</comment>
<evidence type="ECO:0000313" key="1">
    <source>
        <dbReference type="EMBL" id="GAA2659366.1"/>
    </source>
</evidence>
<dbReference type="EMBL" id="BAAARK010000007">
    <property type="protein sequence ID" value="GAA2659366.1"/>
    <property type="molecule type" value="Genomic_DNA"/>
</dbReference>
<dbReference type="Proteomes" id="UP001500994">
    <property type="component" value="Unassembled WGS sequence"/>
</dbReference>
<sequence>MPPTDAPLPAFPDVRRPDAGTVLISPWLVPADRFQRAAADAVLAAWEEEPRPAAMLTLTTFLSTDGGHVLNYAQWTDDAAHREWVRTRRPAALAPVDAAVPGIRRPGVIRYRRYRSHVAEERATRTPAFLVTPTFATTGPDAQRALADTVLRRLAEERVPGLLGAHFHFSQDGRRVLNFGEWSTGSAWRAFAGGAVPVRLRAAITALPGVAPTPAVPADEAGAGTPGAPAVPAYVLHRSLVNVPPPGRG</sequence>
<gene>
    <name evidence="1" type="ORF">GCM10009864_27760</name>
</gene>
<name>A0ABP6E8F0_9ACTN</name>
<organism evidence="1 2">
    <name type="scientific">Streptomyces lunalinharesii</name>
    <dbReference type="NCBI Taxonomy" id="333384"/>
    <lineage>
        <taxon>Bacteria</taxon>
        <taxon>Bacillati</taxon>
        <taxon>Actinomycetota</taxon>
        <taxon>Actinomycetes</taxon>
        <taxon>Kitasatosporales</taxon>
        <taxon>Streptomycetaceae</taxon>
        <taxon>Streptomyces</taxon>
    </lineage>
</organism>
<keyword evidence="2" id="KW-1185">Reference proteome</keyword>
<evidence type="ECO:0000313" key="2">
    <source>
        <dbReference type="Proteomes" id="UP001500994"/>
    </source>
</evidence>
<evidence type="ECO:0008006" key="3">
    <source>
        <dbReference type="Google" id="ProtNLM"/>
    </source>
</evidence>
<dbReference type="RefSeq" id="WP_344575438.1">
    <property type="nucleotide sequence ID" value="NZ_BAAARK010000007.1"/>
</dbReference>
<protein>
    <recommendedName>
        <fullName evidence="3">Antibiotic biosynthesis monooxygenase</fullName>
    </recommendedName>
</protein>
<accession>A0ABP6E8F0</accession>
<proteinExistence type="predicted"/>
<dbReference type="SUPFAM" id="SSF54909">
    <property type="entry name" value="Dimeric alpha+beta barrel"/>
    <property type="match status" value="2"/>
</dbReference>
<reference evidence="2" key="1">
    <citation type="journal article" date="2019" name="Int. J. Syst. Evol. Microbiol.">
        <title>The Global Catalogue of Microorganisms (GCM) 10K type strain sequencing project: providing services to taxonomists for standard genome sequencing and annotation.</title>
        <authorList>
            <consortium name="The Broad Institute Genomics Platform"/>
            <consortium name="The Broad Institute Genome Sequencing Center for Infectious Disease"/>
            <person name="Wu L."/>
            <person name="Ma J."/>
        </authorList>
    </citation>
    <scope>NUCLEOTIDE SEQUENCE [LARGE SCALE GENOMIC DNA]</scope>
    <source>
        <strain evidence="2">JCM 16374</strain>
    </source>
</reference>
<dbReference type="InterPro" id="IPR011008">
    <property type="entry name" value="Dimeric_a/b-barrel"/>
</dbReference>
<dbReference type="Gene3D" id="3.30.70.100">
    <property type="match status" value="2"/>
</dbReference>